<dbReference type="PANTHER" id="PTHR43341">
    <property type="entry name" value="AMINO ACID PERMEASE"/>
    <property type="match status" value="1"/>
</dbReference>
<keyword evidence="5" id="KW-0029">Amino-acid transport</keyword>
<dbReference type="OrthoDB" id="5297508at2"/>
<dbReference type="InterPro" id="IPR004841">
    <property type="entry name" value="AA-permease/SLC12A_dom"/>
</dbReference>
<feature type="domain" description="Amino acid permease/ SLC12A" evidence="10">
    <location>
        <begin position="53"/>
        <end position="504"/>
    </location>
</feature>
<feature type="transmembrane region" description="Helical" evidence="9">
    <location>
        <begin position="446"/>
        <end position="466"/>
    </location>
</feature>
<comment type="subcellular location">
    <subcellularLocation>
        <location evidence="1">Membrane</location>
        <topology evidence="1">Multi-pass membrane protein</topology>
    </subcellularLocation>
</comment>
<dbReference type="Proteomes" id="UP000249166">
    <property type="component" value="Unassembled WGS sequence"/>
</dbReference>
<evidence type="ECO:0000256" key="6">
    <source>
        <dbReference type="ARBA" id="ARBA00022989"/>
    </source>
</evidence>
<evidence type="ECO:0000256" key="3">
    <source>
        <dbReference type="ARBA" id="ARBA00022448"/>
    </source>
</evidence>
<keyword evidence="3" id="KW-0813">Transport</keyword>
<feature type="transmembrane region" description="Helical" evidence="9">
    <location>
        <begin position="163"/>
        <end position="181"/>
    </location>
</feature>
<evidence type="ECO:0000259" key="10">
    <source>
        <dbReference type="Pfam" id="PF00324"/>
    </source>
</evidence>
<organism evidence="11 12">
    <name type="scientific">Arthrobacter globiformis</name>
    <dbReference type="NCBI Taxonomy" id="1665"/>
    <lineage>
        <taxon>Bacteria</taxon>
        <taxon>Bacillati</taxon>
        <taxon>Actinomycetota</taxon>
        <taxon>Actinomycetes</taxon>
        <taxon>Micrococcales</taxon>
        <taxon>Micrococcaceae</taxon>
        <taxon>Arthrobacter</taxon>
    </lineage>
</organism>
<sequence length="527" mass="55368">MGLNSLTQTTSTAINDDAVARPGYAPGTGTGTGAGHAPKETANELKRGLSSRHLQMIAIGGAIGTGLFVASGGTISQAGPGGALAAYALVGLMVFLLMQSLGEMSAKIPVAGSFQSFATRFVSPSFGFAIGWNYWFNWAITVAAELVAAGIIMDFWFPGVPGWVWAGIFLLVLAGLNALSAKSFGESEFWLSLIKVTAVVLFLIAGVLMISGILGGNSPGLSNWENRDDVFHGGWVSIISVFMIAGFSFQGTELVGVAAGEAKNPRREVPKAIRTVFWRIMLFYIGAIFIIGCLIPFSDPSLLASGEADVAASPFTLVFSRAGIAFAAALMNAVILTAILSAGNSGLYASTRMLYAMAHDGMAPKIFGRTNTRGVPIPALLATAAVGLFGFVSAIVGQGAAYSWLLNMSGLCGFIVWAGIAVSHYRFRRGFLAQGNKLSDLPYKASLFPIGPLLAFALLVLVIAGQNYEAVLAGRVMEVLSSYIGLPVFIVLWLSHRFITKSKVVPLLEMDLAAPKDVEDEASAGAR</sequence>
<proteinExistence type="inferred from homology"/>
<evidence type="ECO:0000256" key="2">
    <source>
        <dbReference type="ARBA" id="ARBA00008583"/>
    </source>
</evidence>
<feature type="transmembrane region" description="Helical" evidence="9">
    <location>
        <begin position="318"/>
        <end position="343"/>
    </location>
</feature>
<feature type="transmembrane region" description="Helical" evidence="9">
    <location>
        <begin position="402"/>
        <end position="425"/>
    </location>
</feature>
<dbReference type="Pfam" id="PF00324">
    <property type="entry name" value="AA_permease"/>
    <property type="match status" value="1"/>
</dbReference>
<dbReference type="PIRSF" id="PIRSF006060">
    <property type="entry name" value="AA_transporter"/>
    <property type="match status" value="1"/>
</dbReference>
<feature type="transmembrane region" description="Helical" evidence="9">
    <location>
        <begin position="276"/>
        <end position="298"/>
    </location>
</feature>
<dbReference type="FunFam" id="1.20.1740.10:FF:000001">
    <property type="entry name" value="Amino acid permease"/>
    <property type="match status" value="1"/>
</dbReference>
<evidence type="ECO:0000256" key="4">
    <source>
        <dbReference type="ARBA" id="ARBA00022692"/>
    </source>
</evidence>
<name>A0A328HA84_ARTGO</name>
<dbReference type="PANTHER" id="PTHR43341:SF1">
    <property type="entry name" value="GENERAL AMINO-ACID PERMEASE GAP1"/>
    <property type="match status" value="1"/>
</dbReference>
<dbReference type="AlphaFoldDB" id="A0A328HA84"/>
<feature type="transmembrane region" description="Helical" evidence="9">
    <location>
        <begin position="375"/>
        <end position="396"/>
    </location>
</feature>
<feature type="region of interest" description="Disordered" evidence="8">
    <location>
        <begin position="17"/>
        <end position="39"/>
    </location>
</feature>
<keyword evidence="6 9" id="KW-1133">Transmembrane helix</keyword>
<evidence type="ECO:0000313" key="11">
    <source>
        <dbReference type="EMBL" id="RAM35448.1"/>
    </source>
</evidence>
<dbReference type="InterPro" id="IPR004840">
    <property type="entry name" value="Amino_acid_permease_CS"/>
</dbReference>
<evidence type="ECO:0000313" key="12">
    <source>
        <dbReference type="Proteomes" id="UP000249166"/>
    </source>
</evidence>
<feature type="transmembrane region" description="Helical" evidence="9">
    <location>
        <begin position="56"/>
        <end position="75"/>
    </location>
</feature>
<dbReference type="PROSITE" id="PS00218">
    <property type="entry name" value="AMINO_ACID_PERMEASE_1"/>
    <property type="match status" value="1"/>
</dbReference>
<dbReference type="GO" id="GO:0016020">
    <property type="term" value="C:membrane"/>
    <property type="evidence" value="ECO:0007669"/>
    <property type="project" value="UniProtKB-SubCell"/>
</dbReference>
<dbReference type="RefSeq" id="WP_111905699.1">
    <property type="nucleotide sequence ID" value="NZ_QLNP01000104.1"/>
</dbReference>
<dbReference type="Gene3D" id="1.20.1740.10">
    <property type="entry name" value="Amino acid/polyamine transporter I"/>
    <property type="match status" value="1"/>
</dbReference>
<keyword evidence="7 9" id="KW-0472">Membrane</keyword>
<keyword evidence="4 9" id="KW-0812">Transmembrane</keyword>
<feature type="transmembrane region" description="Helical" evidence="9">
    <location>
        <begin position="234"/>
        <end position="255"/>
    </location>
</feature>
<comment type="similarity">
    <text evidence="2">Belongs to the amino acid-polyamine-organocation (APC) superfamily. Amino acid transporter (AAT) (TC 2.A.3.1) family.</text>
</comment>
<feature type="transmembrane region" description="Helical" evidence="9">
    <location>
        <begin position="193"/>
        <end position="214"/>
    </location>
</feature>
<gene>
    <name evidence="11" type="ORF">DBZ45_20700</name>
</gene>
<evidence type="ECO:0000256" key="9">
    <source>
        <dbReference type="SAM" id="Phobius"/>
    </source>
</evidence>
<feature type="transmembrane region" description="Helical" evidence="9">
    <location>
        <begin position="81"/>
        <end position="98"/>
    </location>
</feature>
<comment type="caution">
    <text evidence="11">The sequence shown here is derived from an EMBL/GenBank/DDBJ whole genome shotgun (WGS) entry which is preliminary data.</text>
</comment>
<evidence type="ECO:0000256" key="7">
    <source>
        <dbReference type="ARBA" id="ARBA00023136"/>
    </source>
</evidence>
<dbReference type="InterPro" id="IPR050524">
    <property type="entry name" value="APC_YAT"/>
</dbReference>
<evidence type="ECO:0000256" key="1">
    <source>
        <dbReference type="ARBA" id="ARBA00004141"/>
    </source>
</evidence>
<protein>
    <submittedName>
        <fullName evidence="11">Gamma-aminobutyrate permease</fullName>
    </submittedName>
</protein>
<feature type="transmembrane region" description="Helical" evidence="9">
    <location>
        <begin position="135"/>
        <end position="157"/>
    </location>
</feature>
<feature type="transmembrane region" description="Helical" evidence="9">
    <location>
        <begin position="472"/>
        <end position="494"/>
    </location>
</feature>
<evidence type="ECO:0000256" key="5">
    <source>
        <dbReference type="ARBA" id="ARBA00022970"/>
    </source>
</evidence>
<accession>A0A328HA84</accession>
<dbReference type="EMBL" id="QLNP01000104">
    <property type="protein sequence ID" value="RAM35448.1"/>
    <property type="molecule type" value="Genomic_DNA"/>
</dbReference>
<reference evidence="11 12" key="1">
    <citation type="submission" date="2018-04" db="EMBL/GenBank/DDBJ databases">
        <title>Bacteria isolated from cave deposits of Manipur.</title>
        <authorList>
            <person name="Sahoo D."/>
            <person name="Sarangthem I."/>
            <person name="Nandeibam J."/>
        </authorList>
    </citation>
    <scope>NUCLEOTIDE SEQUENCE [LARGE SCALE GENOMIC DNA]</scope>
    <source>
        <strain evidence="12">mrc11</strain>
    </source>
</reference>
<evidence type="ECO:0000256" key="8">
    <source>
        <dbReference type="SAM" id="MobiDB-lite"/>
    </source>
</evidence>
<dbReference type="GO" id="GO:0015171">
    <property type="term" value="F:amino acid transmembrane transporter activity"/>
    <property type="evidence" value="ECO:0007669"/>
    <property type="project" value="TreeGrafter"/>
</dbReference>